<dbReference type="PROSITE" id="PS51464">
    <property type="entry name" value="SIS"/>
    <property type="match status" value="1"/>
</dbReference>
<comment type="caution">
    <text evidence="2">The sequence shown here is derived from an EMBL/GenBank/DDBJ whole genome shotgun (WGS) entry which is preliminary data.</text>
</comment>
<dbReference type="Pfam" id="PF01380">
    <property type="entry name" value="SIS"/>
    <property type="match status" value="1"/>
</dbReference>
<accession>X1AES2</accession>
<dbReference type="GO" id="GO:0097367">
    <property type="term" value="F:carbohydrate derivative binding"/>
    <property type="evidence" value="ECO:0007669"/>
    <property type="project" value="InterPro"/>
</dbReference>
<dbReference type="SUPFAM" id="SSF53697">
    <property type="entry name" value="SIS domain"/>
    <property type="match status" value="1"/>
</dbReference>
<dbReference type="GO" id="GO:1901135">
    <property type="term" value="P:carbohydrate derivative metabolic process"/>
    <property type="evidence" value="ECO:0007669"/>
    <property type="project" value="InterPro"/>
</dbReference>
<protein>
    <recommendedName>
        <fullName evidence="1">SIS domain-containing protein</fullName>
    </recommendedName>
</protein>
<dbReference type="InterPro" id="IPR001347">
    <property type="entry name" value="SIS_dom"/>
</dbReference>
<sequence length="153" mass="17263">MHLTGKEIFDKYRALKKTYEYFMDRAKEIKELKHIHKFESITFIGSGSSYCLCQSAEISTKVHTPFFANSIPAGDLMLNFPYYGNYLKNTPLITSTRFGNTREVVTAIRKAKNKYGIPCISICAKDDTKVAALVDFSDEGVVPLLFTSANLNQ</sequence>
<organism evidence="2">
    <name type="scientific">marine sediment metagenome</name>
    <dbReference type="NCBI Taxonomy" id="412755"/>
    <lineage>
        <taxon>unclassified sequences</taxon>
        <taxon>metagenomes</taxon>
        <taxon>ecological metagenomes</taxon>
    </lineage>
</organism>
<name>X1AES2_9ZZZZ</name>
<evidence type="ECO:0000313" key="2">
    <source>
        <dbReference type="EMBL" id="GAG58546.1"/>
    </source>
</evidence>
<proteinExistence type="predicted"/>
<feature type="domain" description="SIS" evidence="1">
    <location>
        <begin position="28"/>
        <end position="153"/>
    </location>
</feature>
<reference evidence="2" key="1">
    <citation type="journal article" date="2014" name="Front. Microbiol.">
        <title>High frequency of phylogenetically diverse reductive dehalogenase-homologous genes in deep subseafloor sedimentary metagenomes.</title>
        <authorList>
            <person name="Kawai M."/>
            <person name="Futagami T."/>
            <person name="Toyoda A."/>
            <person name="Takaki Y."/>
            <person name="Nishi S."/>
            <person name="Hori S."/>
            <person name="Arai W."/>
            <person name="Tsubouchi T."/>
            <person name="Morono Y."/>
            <person name="Uchiyama I."/>
            <person name="Ito T."/>
            <person name="Fujiyama A."/>
            <person name="Inagaki F."/>
            <person name="Takami H."/>
        </authorList>
    </citation>
    <scope>NUCLEOTIDE SEQUENCE</scope>
    <source>
        <strain evidence="2">Expedition CK06-06</strain>
    </source>
</reference>
<dbReference type="InterPro" id="IPR046348">
    <property type="entry name" value="SIS_dom_sf"/>
</dbReference>
<dbReference type="Gene3D" id="3.40.50.10490">
    <property type="entry name" value="Glucose-6-phosphate isomerase like protein, domain 1"/>
    <property type="match status" value="1"/>
</dbReference>
<evidence type="ECO:0000259" key="1">
    <source>
        <dbReference type="PROSITE" id="PS51464"/>
    </source>
</evidence>
<dbReference type="EMBL" id="BART01000904">
    <property type="protein sequence ID" value="GAG58546.1"/>
    <property type="molecule type" value="Genomic_DNA"/>
</dbReference>
<gene>
    <name evidence="2" type="ORF">S01H4_03625</name>
</gene>
<dbReference type="AlphaFoldDB" id="X1AES2"/>